<organism evidence="1 2">
    <name type="scientific">Linum trigynum</name>
    <dbReference type="NCBI Taxonomy" id="586398"/>
    <lineage>
        <taxon>Eukaryota</taxon>
        <taxon>Viridiplantae</taxon>
        <taxon>Streptophyta</taxon>
        <taxon>Embryophyta</taxon>
        <taxon>Tracheophyta</taxon>
        <taxon>Spermatophyta</taxon>
        <taxon>Magnoliopsida</taxon>
        <taxon>eudicotyledons</taxon>
        <taxon>Gunneridae</taxon>
        <taxon>Pentapetalae</taxon>
        <taxon>rosids</taxon>
        <taxon>fabids</taxon>
        <taxon>Malpighiales</taxon>
        <taxon>Linaceae</taxon>
        <taxon>Linum</taxon>
    </lineage>
</organism>
<dbReference type="AlphaFoldDB" id="A0AAV2CHK4"/>
<keyword evidence="2" id="KW-1185">Reference proteome</keyword>
<sequence length="139" mass="16108">MENSTDEELGSFVTALWFRWKERNNHLFNNPKLELWEIIARSEQYMEAYITTQVKNTNLVTKMEYKWEKPRADSFKVNVDAAILKEEGTGFGLVGRDGAMIFIMTATHQTRTAWSPELAEAKAIFWALNLSIFTVIDHC</sequence>
<dbReference type="PANTHER" id="PTHR47074:SF11">
    <property type="entry name" value="REVERSE TRANSCRIPTASE-LIKE PROTEIN"/>
    <property type="match status" value="1"/>
</dbReference>
<dbReference type="Proteomes" id="UP001497516">
    <property type="component" value="Chromosome 1"/>
</dbReference>
<name>A0AAV2CHK4_9ROSI</name>
<protein>
    <recommendedName>
        <fullName evidence="3">RNase H type-1 domain-containing protein</fullName>
    </recommendedName>
</protein>
<proteinExistence type="predicted"/>
<dbReference type="EMBL" id="OZ034813">
    <property type="protein sequence ID" value="CAL1356020.1"/>
    <property type="molecule type" value="Genomic_DNA"/>
</dbReference>
<evidence type="ECO:0008006" key="3">
    <source>
        <dbReference type="Google" id="ProtNLM"/>
    </source>
</evidence>
<evidence type="ECO:0000313" key="2">
    <source>
        <dbReference type="Proteomes" id="UP001497516"/>
    </source>
</evidence>
<dbReference type="PANTHER" id="PTHR47074">
    <property type="entry name" value="BNAC02G40300D PROTEIN"/>
    <property type="match status" value="1"/>
</dbReference>
<accession>A0AAV2CHK4</accession>
<dbReference type="InterPro" id="IPR052929">
    <property type="entry name" value="RNase_H-like_EbsB-rel"/>
</dbReference>
<evidence type="ECO:0000313" key="1">
    <source>
        <dbReference type="EMBL" id="CAL1356020.1"/>
    </source>
</evidence>
<reference evidence="1 2" key="1">
    <citation type="submission" date="2024-04" db="EMBL/GenBank/DDBJ databases">
        <authorList>
            <person name="Fracassetti M."/>
        </authorList>
    </citation>
    <scope>NUCLEOTIDE SEQUENCE [LARGE SCALE GENOMIC DNA]</scope>
</reference>
<gene>
    <name evidence="1" type="ORF">LTRI10_LOCUS3745</name>
</gene>